<sequence length="175" mass="18988">MSDLPSIWRTELIHPLVVHFPIVLLMCGTLAWLAGQWVGRSSDQSSDQSSRWSFLLPAGRLMLAVGAVTAWAAVYTGDLADTEVARTLCDPTVVEAHEEYAFVVAAVFTGAILLDWAVVLVEKLQRWRTPLSLLIGIALLGASGLLGYVGHLGASLVYQQAAGVYRPSQMCTEFE</sequence>
<evidence type="ECO:0000313" key="3">
    <source>
        <dbReference type="EMBL" id="QDG50539.1"/>
    </source>
</evidence>
<feature type="domain" description="DUF2231" evidence="2">
    <location>
        <begin position="13"/>
        <end position="164"/>
    </location>
</feature>
<name>A0A4Y6PQZ6_PERCE</name>
<organism evidence="3 4">
    <name type="scientific">Persicimonas caeni</name>
    <dbReference type="NCBI Taxonomy" id="2292766"/>
    <lineage>
        <taxon>Bacteria</taxon>
        <taxon>Deltaproteobacteria</taxon>
        <taxon>Bradymonadales</taxon>
        <taxon>Bradymonadaceae</taxon>
        <taxon>Persicimonas</taxon>
    </lineage>
</organism>
<dbReference type="InterPro" id="IPR019251">
    <property type="entry name" value="DUF2231_TM"/>
</dbReference>
<dbReference type="Pfam" id="PF09990">
    <property type="entry name" value="DUF2231"/>
    <property type="match status" value="1"/>
</dbReference>
<accession>A0A4Y6PQZ6</accession>
<evidence type="ECO:0000259" key="2">
    <source>
        <dbReference type="Pfam" id="PF09990"/>
    </source>
</evidence>
<dbReference type="Proteomes" id="UP000315995">
    <property type="component" value="Chromosome"/>
</dbReference>
<gene>
    <name evidence="3" type="ORF">FIV42_07270</name>
</gene>
<evidence type="ECO:0000256" key="1">
    <source>
        <dbReference type="SAM" id="Phobius"/>
    </source>
</evidence>
<keyword evidence="4" id="KW-1185">Reference proteome</keyword>
<accession>A0A5B8Y1J2</accession>
<feature type="transmembrane region" description="Helical" evidence="1">
    <location>
        <begin position="54"/>
        <end position="74"/>
    </location>
</feature>
<dbReference type="RefSeq" id="WP_141197031.1">
    <property type="nucleotide sequence ID" value="NZ_CP041186.1"/>
</dbReference>
<keyword evidence="1" id="KW-1133">Transmembrane helix</keyword>
<dbReference type="OrthoDB" id="5298381at2"/>
<protein>
    <recommendedName>
        <fullName evidence="2">DUF2231 domain-containing protein</fullName>
    </recommendedName>
</protein>
<keyword evidence="1" id="KW-0472">Membrane</keyword>
<keyword evidence="1" id="KW-0812">Transmembrane</keyword>
<feature type="transmembrane region" description="Helical" evidence="1">
    <location>
        <begin position="100"/>
        <end position="121"/>
    </location>
</feature>
<reference evidence="3 4" key="1">
    <citation type="submission" date="2019-06" db="EMBL/GenBank/DDBJ databases">
        <title>Persicimonas caeni gen. nov., sp. nov., a predatory bacterium isolated from solar saltern.</title>
        <authorList>
            <person name="Wang S."/>
        </authorList>
    </citation>
    <scope>NUCLEOTIDE SEQUENCE [LARGE SCALE GENOMIC DNA]</scope>
    <source>
        <strain evidence="3 4">YN101</strain>
    </source>
</reference>
<feature type="transmembrane region" description="Helical" evidence="1">
    <location>
        <begin position="133"/>
        <end position="158"/>
    </location>
</feature>
<proteinExistence type="predicted"/>
<feature type="transmembrane region" description="Helical" evidence="1">
    <location>
        <begin position="12"/>
        <end position="33"/>
    </location>
</feature>
<evidence type="ECO:0000313" key="4">
    <source>
        <dbReference type="Proteomes" id="UP000315995"/>
    </source>
</evidence>
<dbReference type="EMBL" id="CP041186">
    <property type="protein sequence ID" value="QDG50539.1"/>
    <property type="molecule type" value="Genomic_DNA"/>
</dbReference>
<dbReference type="AlphaFoldDB" id="A0A4Y6PQZ6"/>